<gene>
    <name evidence="4" type="ORF">J2X19_002859</name>
</gene>
<dbReference type="RefSeq" id="WP_310374098.1">
    <property type="nucleotide sequence ID" value="NZ_JAVDXT010000002.1"/>
</dbReference>
<evidence type="ECO:0000313" key="5">
    <source>
        <dbReference type="Proteomes" id="UP001180487"/>
    </source>
</evidence>
<keyword evidence="1 2" id="KW-0238">DNA-binding</keyword>
<dbReference type="PANTHER" id="PTHR30055:SF222">
    <property type="entry name" value="REGULATORY PROTEIN"/>
    <property type="match status" value="1"/>
</dbReference>
<dbReference type="PRINTS" id="PR00455">
    <property type="entry name" value="HTHTETR"/>
</dbReference>
<name>A0ABU2CA38_9BURK</name>
<dbReference type="Gene3D" id="1.10.357.10">
    <property type="entry name" value="Tetracycline Repressor, domain 2"/>
    <property type="match status" value="1"/>
</dbReference>
<dbReference type="PANTHER" id="PTHR30055">
    <property type="entry name" value="HTH-TYPE TRANSCRIPTIONAL REGULATOR RUTR"/>
    <property type="match status" value="1"/>
</dbReference>
<feature type="domain" description="HTH tetR-type" evidence="3">
    <location>
        <begin position="7"/>
        <end position="67"/>
    </location>
</feature>
<reference evidence="4 5" key="1">
    <citation type="submission" date="2023-07" db="EMBL/GenBank/DDBJ databases">
        <title>Sorghum-associated microbial communities from plants grown in Nebraska, USA.</title>
        <authorList>
            <person name="Schachtman D."/>
        </authorList>
    </citation>
    <scope>NUCLEOTIDE SEQUENCE [LARGE SCALE GENOMIC DNA]</scope>
    <source>
        <strain evidence="4 5">BE313</strain>
    </source>
</reference>
<evidence type="ECO:0000256" key="2">
    <source>
        <dbReference type="PROSITE-ProRule" id="PRU00335"/>
    </source>
</evidence>
<evidence type="ECO:0000256" key="1">
    <source>
        <dbReference type="ARBA" id="ARBA00023125"/>
    </source>
</evidence>
<sequence length="192" mass="20860">MARPRSEDKHAAILDAAVRVVAERGLSATPTSAISKAAGVAEGTLFTYFKTKDALVNALYLDIKREMAGTMMAGFPRHAAIRQQLQHVWDHYVEWGVAQPAKKQVMAQLHTSAYITAESRAVASAPFAEIEQVCKASIASQVLRDYPVPFIWACMSSLAEATIGCMVQDPQAAASYQRAGFEVLWNGIAFNA</sequence>
<comment type="caution">
    <text evidence="4">The sequence shown here is derived from an EMBL/GenBank/DDBJ whole genome shotgun (WGS) entry which is preliminary data.</text>
</comment>
<dbReference type="PROSITE" id="PS50977">
    <property type="entry name" value="HTH_TETR_2"/>
    <property type="match status" value="1"/>
</dbReference>
<dbReference type="InterPro" id="IPR001647">
    <property type="entry name" value="HTH_TetR"/>
</dbReference>
<dbReference type="SUPFAM" id="SSF46689">
    <property type="entry name" value="Homeodomain-like"/>
    <property type="match status" value="1"/>
</dbReference>
<evidence type="ECO:0000313" key="4">
    <source>
        <dbReference type="EMBL" id="MDR7378180.1"/>
    </source>
</evidence>
<proteinExistence type="predicted"/>
<protein>
    <submittedName>
        <fullName evidence="4">AcrR family transcriptional regulator</fullName>
    </submittedName>
</protein>
<organism evidence="4 5">
    <name type="scientific">Rhodoferax ferrireducens</name>
    <dbReference type="NCBI Taxonomy" id="192843"/>
    <lineage>
        <taxon>Bacteria</taxon>
        <taxon>Pseudomonadati</taxon>
        <taxon>Pseudomonadota</taxon>
        <taxon>Betaproteobacteria</taxon>
        <taxon>Burkholderiales</taxon>
        <taxon>Comamonadaceae</taxon>
        <taxon>Rhodoferax</taxon>
    </lineage>
</organism>
<dbReference type="InterPro" id="IPR050109">
    <property type="entry name" value="HTH-type_TetR-like_transc_reg"/>
</dbReference>
<evidence type="ECO:0000259" key="3">
    <source>
        <dbReference type="PROSITE" id="PS50977"/>
    </source>
</evidence>
<feature type="DNA-binding region" description="H-T-H motif" evidence="2">
    <location>
        <begin position="30"/>
        <end position="49"/>
    </location>
</feature>
<keyword evidence="5" id="KW-1185">Reference proteome</keyword>
<dbReference type="InterPro" id="IPR009057">
    <property type="entry name" value="Homeodomain-like_sf"/>
</dbReference>
<dbReference type="Proteomes" id="UP001180487">
    <property type="component" value="Unassembled WGS sequence"/>
</dbReference>
<dbReference type="EMBL" id="JAVDXT010000002">
    <property type="protein sequence ID" value="MDR7378180.1"/>
    <property type="molecule type" value="Genomic_DNA"/>
</dbReference>
<accession>A0ABU2CA38</accession>
<dbReference type="Pfam" id="PF00440">
    <property type="entry name" value="TetR_N"/>
    <property type="match status" value="1"/>
</dbReference>